<evidence type="ECO:0000313" key="2">
    <source>
        <dbReference type="EMBL" id="CAJ1505991.1"/>
    </source>
</evidence>
<keyword evidence="2" id="KW-0547">Nucleotide-binding</keyword>
<dbReference type="InterPro" id="IPR029058">
    <property type="entry name" value="AB_hydrolase_fold"/>
</dbReference>
<proteinExistence type="predicted"/>
<reference evidence="2 3" key="1">
    <citation type="submission" date="2023-08" db="EMBL/GenBank/DDBJ databases">
        <authorList>
            <person name="Folkvardsen B D."/>
            <person name="Norman A."/>
        </authorList>
    </citation>
    <scope>NUCLEOTIDE SEQUENCE [LARGE SCALE GENOMIC DNA]</scope>
    <source>
        <strain evidence="2 3">Mu0053</strain>
    </source>
</reference>
<sequence>MSTVVLVHGAWHGAWCWERLTPELQRRGHRVVAPDLPIDVPTATFADYADAVIAAMGPDDDHIVVGHSLSGHVVPLVAQRRTVRHAVYLCAMLPEAGRSQADQERDGGLTDPAYLRGLSRADGCTTWSDHELARTLLYQDCEPDIAAAALARLRPQAYGPARQVWTDDPLPAGASTYIVCAEDRIVNPDWSRRVAPDRLGAAVIELGGGHSPFLSRPAELAGVLDGLA</sequence>
<keyword evidence="3" id="KW-1185">Reference proteome</keyword>
<feature type="domain" description="AB hydrolase-1" evidence="1">
    <location>
        <begin position="4"/>
        <end position="221"/>
    </location>
</feature>
<dbReference type="RefSeq" id="WP_308478498.1">
    <property type="nucleotide sequence ID" value="NZ_OY726397.1"/>
</dbReference>
<dbReference type="PANTHER" id="PTHR37017">
    <property type="entry name" value="AB HYDROLASE-1 DOMAIN-CONTAINING PROTEIN-RELATED"/>
    <property type="match status" value="1"/>
</dbReference>
<dbReference type="EMBL" id="OY726397">
    <property type="protein sequence ID" value="CAJ1505991.1"/>
    <property type="molecule type" value="Genomic_DNA"/>
</dbReference>
<name>A0ABM9LWS9_9MYCO</name>
<keyword evidence="2" id="KW-0378">Hydrolase</keyword>
<dbReference type="InterPro" id="IPR000073">
    <property type="entry name" value="AB_hydrolase_1"/>
</dbReference>
<dbReference type="Pfam" id="PF12697">
    <property type="entry name" value="Abhydrolase_6"/>
    <property type="match status" value="1"/>
</dbReference>
<keyword evidence="2" id="KW-0067">ATP-binding</keyword>
<dbReference type="Proteomes" id="UP001190465">
    <property type="component" value="Chromosome"/>
</dbReference>
<organism evidence="2 3">
    <name type="scientific">[Mycobacterium] burgundiense</name>
    <dbReference type="NCBI Taxonomy" id="3064286"/>
    <lineage>
        <taxon>Bacteria</taxon>
        <taxon>Bacillati</taxon>
        <taxon>Actinomycetota</taxon>
        <taxon>Actinomycetes</taxon>
        <taxon>Mycobacteriales</taxon>
        <taxon>Mycobacteriaceae</taxon>
        <taxon>Mycolicibacterium</taxon>
    </lineage>
</organism>
<evidence type="ECO:0000313" key="3">
    <source>
        <dbReference type="Proteomes" id="UP001190465"/>
    </source>
</evidence>
<gene>
    <name evidence="2" type="ORF">MU0053_003078</name>
</gene>
<dbReference type="GO" id="GO:0005524">
    <property type="term" value="F:ATP binding"/>
    <property type="evidence" value="ECO:0007669"/>
    <property type="project" value="UniProtKB-KW"/>
</dbReference>
<dbReference type="GO" id="GO:0016787">
    <property type="term" value="F:hydrolase activity"/>
    <property type="evidence" value="ECO:0007669"/>
    <property type="project" value="UniProtKB-KW"/>
</dbReference>
<dbReference type="PANTHER" id="PTHR37017:SF11">
    <property type="entry name" value="ESTERASE_LIPASE_THIOESTERASE DOMAIN-CONTAINING PROTEIN"/>
    <property type="match status" value="1"/>
</dbReference>
<dbReference type="InterPro" id="IPR052897">
    <property type="entry name" value="Sec-Metab_Biosynth_Hydrolase"/>
</dbReference>
<accession>A0ABM9LWS9</accession>
<evidence type="ECO:0000259" key="1">
    <source>
        <dbReference type="Pfam" id="PF12697"/>
    </source>
</evidence>
<protein>
    <submittedName>
        <fullName evidence="2">Alpha/beta hydrolase</fullName>
    </submittedName>
</protein>
<dbReference type="SUPFAM" id="SSF53474">
    <property type="entry name" value="alpha/beta-Hydrolases"/>
    <property type="match status" value="1"/>
</dbReference>
<dbReference type="Gene3D" id="3.40.50.1820">
    <property type="entry name" value="alpha/beta hydrolase"/>
    <property type="match status" value="1"/>
</dbReference>